<evidence type="ECO:0000313" key="2">
    <source>
        <dbReference type="Proteomes" id="UP001595729"/>
    </source>
</evidence>
<proteinExistence type="predicted"/>
<dbReference type="Proteomes" id="UP001595729">
    <property type="component" value="Unassembled WGS sequence"/>
</dbReference>
<dbReference type="RefSeq" id="WP_382170460.1">
    <property type="nucleotide sequence ID" value="NZ_JBHRXX010000001.1"/>
</dbReference>
<dbReference type="EMBL" id="JBHRXX010000001">
    <property type="protein sequence ID" value="MFC3682478.1"/>
    <property type="molecule type" value="Genomic_DNA"/>
</dbReference>
<keyword evidence="2" id="KW-1185">Reference proteome</keyword>
<protein>
    <submittedName>
        <fullName evidence="1">Zf-TFIIB domain-containing protein</fullName>
    </submittedName>
</protein>
<sequence length="185" mass="20624">MATTYRCVCAAASILRPEALAPGLSADTCGDCHGHWLAMDDYRRWVANQPEPAAADDTDLPALRPAPATEDKARACPSCQRWMERLRVGRSPDFRLDRCSACQRVWLDDGEWAALVAAGLTTRLGEILSDGWQRQLRDADAQARREAELRARHGDACIDELARVRAWLATQPQRETLLALLRSGW</sequence>
<gene>
    <name evidence="1" type="ORF">ACFOPI_02665</name>
</gene>
<accession>A0ABV7VZN2</accession>
<reference evidence="2" key="1">
    <citation type="journal article" date="2019" name="Int. J. Syst. Evol. Microbiol.">
        <title>The Global Catalogue of Microorganisms (GCM) 10K type strain sequencing project: providing services to taxonomists for standard genome sequencing and annotation.</title>
        <authorList>
            <consortium name="The Broad Institute Genomics Platform"/>
            <consortium name="The Broad Institute Genome Sequencing Center for Infectious Disease"/>
            <person name="Wu L."/>
            <person name="Ma J."/>
        </authorList>
    </citation>
    <scope>NUCLEOTIDE SEQUENCE [LARGE SCALE GENOMIC DNA]</scope>
    <source>
        <strain evidence="2">KCTC 42501</strain>
    </source>
</reference>
<name>A0ABV7VZN2_9BURK</name>
<organism evidence="1 2">
    <name type="scientific">Hydrogenophaga luteola</name>
    <dbReference type="NCBI Taxonomy" id="1591122"/>
    <lineage>
        <taxon>Bacteria</taxon>
        <taxon>Pseudomonadati</taxon>
        <taxon>Pseudomonadota</taxon>
        <taxon>Betaproteobacteria</taxon>
        <taxon>Burkholderiales</taxon>
        <taxon>Comamonadaceae</taxon>
        <taxon>Hydrogenophaga</taxon>
    </lineage>
</organism>
<comment type="caution">
    <text evidence="1">The sequence shown here is derived from an EMBL/GenBank/DDBJ whole genome shotgun (WGS) entry which is preliminary data.</text>
</comment>
<evidence type="ECO:0000313" key="1">
    <source>
        <dbReference type="EMBL" id="MFC3682478.1"/>
    </source>
</evidence>